<sequence length="44" mass="5345">MGVFLDNSIKNVIDELNVRYFLPDIQREYVWLKNADEKKIEQLF</sequence>
<reference evidence="1 2" key="2">
    <citation type="journal article" date="2013" name="Genome Announc.">
        <title>Genome Sequences of Three hpAfrica2 Strains of Helicobacter pylori.</title>
        <authorList>
            <person name="Duncan S.S."/>
            <person name="Bertoli M.T."/>
            <person name="Kersulyte D."/>
            <person name="Valk P.L."/>
            <person name="Tamma S."/>
            <person name="Segal I."/>
            <person name="McClain M.S."/>
            <person name="Cover T.L."/>
            <person name="Berg D.E."/>
        </authorList>
    </citation>
    <scope>NUCLEOTIDE SEQUENCE [LARGE SCALE GENOMIC DNA]</scope>
    <source>
        <strain evidence="1 2">SouthAfrica7</strain>
    </source>
</reference>
<dbReference type="HOGENOM" id="CLU_217963_0_0_7"/>
<evidence type="ECO:0000313" key="1">
    <source>
        <dbReference type="EMBL" id="ADU84891.1"/>
    </source>
</evidence>
<dbReference type="EMBL" id="CP002336">
    <property type="protein sequence ID" value="ADU84891.1"/>
    <property type="molecule type" value="Genomic_DNA"/>
</dbReference>
<evidence type="ECO:0008006" key="3">
    <source>
        <dbReference type="Google" id="ProtNLM"/>
    </source>
</evidence>
<organism evidence="1 2">
    <name type="scientific">Helicobacter pylori (strain SouthAfrica7)</name>
    <dbReference type="NCBI Taxonomy" id="907239"/>
    <lineage>
        <taxon>Bacteria</taxon>
        <taxon>Pseudomonadati</taxon>
        <taxon>Campylobacterota</taxon>
        <taxon>Epsilonproteobacteria</taxon>
        <taxon>Campylobacterales</taxon>
        <taxon>Helicobacteraceae</taxon>
        <taxon>Helicobacter</taxon>
    </lineage>
</organism>
<reference evidence="2" key="1">
    <citation type="submission" date="2010-11" db="EMBL/GenBank/DDBJ databases">
        <title>Genome sequence of Helicobacter pylori strain SouthAfrica7.</title>
        <authorList>
            <person name="Kersulyte D."/>
            <person name="Segal I."/>
            <person name="Mistry R."/>
            <person name="Berg D.E."/>
        </authorList>
    </citation>
    <scope>NUCLEOTIDE SEQUENCE [LARGE SCALE GENOMIC DNA]</scope>
    <source>
        <strain evidence="2">SouthAfrica7</strain>
    </source>
</reference>
<dbReference type="KEGG" id="hes:HPSA_04535"/>
<accession>E8QSC7</accession>
<evidence type="ECO:0000313" key="2">
    <source>
        <dbReference type="Proteomes" id="UP000007467"/>
    </source>
</evidence>
<dbReference type="PATRIC" id="fig|907239.3.peg.922"/>
<dbReference type="eggNOG" id="COG1479">
    <property type="taxonomic scope" value="Bacteria"/>
</dbReference>
<proteinExistence type="predicted"/>
<dbReference type="AlphaFoldDB" id="E8QSC7"/>
<name>E8QSC7_HELPW</name>
<dbReference type="Proteomes" id="UP000007467">
    <property type="component" value="Chromosome"/>
</dbReference>
<gene>
    <name evidence="1" type="ordered locus">HPSA_04535</name>
</gene>
<protein>
    <recommendedName>
        <fullName evidence="3">DUF262 domain-containing protein</fullName>
    </recommendedName>
</protein>